<gene>
    <name evidence="1" type="ORF">DC487_16790</name>
</gene>
<protein>
    <submittedName>
        <fullName evidence="1">Uncharacterized protein</fullName>
    </submittedName>
</protein>
<dbReference type="SUPFAM" id="SSF82171">
    <property type="entry name" value="DPP6 N-terminal domain-like"/>
    <property type="match status" value="1"/>
</dbReference>
<dbReference type="Gene3D" id="2.120.10.30">
    <property type="entry name" value="TolB, C-terminal domain"/>
    <property type="match status" value="1"/>
</dbReference>
<sequence>MNKILQNNILYISVLTLLISTYNSHSTFAQIIDNDQVDPRIKWEQFNLPNHRVIFPQSYRRQASILTHQLDSMRYFANADLSSDPKKIPVILHANHILQNGFVQMGPRKTEFYPLPSGVASNVEWLPNLAQHELRHVAQMDKLTGRLKAPFFEQLAFAMFGIHLPAWYFEGDAVATETRFSTGGRGRMPSWFMPLRANQLSGRSYTFDKNILGSFKHITPSFYLTGYLMNVHLTNQFGYDIRTDMLEEMHGKLFRPFNFYKALRGNTETFNSQRLYRSAIDSIGNIWKSEALGKALMNPITTPSSRYPQNYLLPQYDNGKLFSLFQGPQKVSQIVSISEGKAKHIAYTGQQLMPYFHLNKDLIVWDEVRKNARYGKNTFQVIHVMNWKTGRQKTLKLPDFVYTPALSPNNEKIAVVRVDPAGRSSLLLYDLTTEVTTNTFFLPEGIHIQQPQFHSNGQKIVCIAVSDQGTSIYEFETTNGLYSQILPWGQQTLERPIYAGDDIIYKAHYNAIDNLYRWDRKNNAIYPLTNALYGAFNPTLASADSLIFNEYTPDGHRIVQLPLTNLEKVTPSSIKPVLYDRRDTIAHQPQQSTTIKTATDTALTKPYNTLSSLLNFHSLSISSNNFESLDNFRPGIFWLANDLLNTSQIMLGYEYDTDIRKSIYSADFTYAKYYPKFSLRYENRGQIGQARVNDGSFTQFDWREHVYSANIQIPFSIYRQQIIYSYGINLGTSYLKRYDVNMRLNNFNDEIAFPLNYQAYFNRNMRRSTMDLQPRWGQNFSMTYRHLPFANESLSGNILSLRTGFYFPGIMLNHGLQVRMSFQHKTGTYLFNNDIPVVSGFGYFPSPRVDNTLLLSYRLPIAYPDWTVGPLAYVKRIQARLFSDYQNIQDSGLAPKTFGLGLSADVNFLRYVLPDVNIGVQGIYINDNRASQRVVPVFNLSYTY</sequence>
<accession>A0A2T8HEM5</accession>
<dbReference type="InterPro" id="IPR011042">
    <property type="entry name" value="6-blade_b-propeller_TolB-like"/>
</dbReference>
<dbReference type="RefSeq" id="WP_116777140.1">
    <property type="nucleotide sequence ID" value="NZ_QDKG01000009.1"/>
</dbReference>
<organism evidence="1 2">
    <name type="scientific">Sphingobacterium corticibacter</name>
    <dbReference type="NCBI Taxonomy" id="2171749"/>
    <lineage>
        <taxon>Bacteria</taxon>
        <taxon>Pseudomonadati</taxon>
        <taxon>Bacteroidota</taxon>
        <taxon>Sphingobacteriia</taxon>
        <taxon>Sphingobacteriales</taxon>
        <taxon>Sphingobacteriaceae</taxon>
        <taxon>Sphingobacterium</taxon>
    </lineage>
</organism>
<keyword evidence="2" id="KW-1185">Reference proteome</keyword>
<evidence type="ECO:0000313" key="1">
    <source>
        <dbReference type="EMBL" id="PVH23888.1"/>
    </source>
</evidence>
<name>A0A2T8HEM5_9SPHI</name>
<dbReference type="Proteomes" id="UP000245627">
    <property type="component" value="Unassembled WGS sequence"/>
</dbReference>
<dbReference type="OrthoDB" id="9799878at2"/>
<proteinExistence type="predicted"/>
<dbReference type="EMBL" id="QDKG01000009">
    <property type="protein sequence ID" value="PVH23888.1"/>
    <property type="molecule type" value="Genomic_DNA"/>
</dbReference>
<reference evidence="1 2" key="1">
    <citation type="submission" date="2018-04" db="EMBL/GenBank/DDBJ databases">
        <title>Sphingobacterium cortibacter sp. nov.</title>
        <authorList>
            <person name="Li Y."/>
        </authorList>
    </citation>
    <scope>NUCLEOTIDE SEQUENCE [LARGE SCALE GENOMIC DNA]</scope>
    <source>
        <strain evidence="1 2">2c-3</strain>
    </source>
</reference>
<dbReference type="AlphaFoldDB" id="A0A2T8HEM5"/>
<evidence type="ECO:0000313" key="2">
    <source>
        <dbReference type="Proteomes" id="UP000245627"/>
    </source>
</evidence>
<comment type="caution">
    <text evidence="1">The sequence shown here is derived from an EMBL/GenBank/DDBJ whole genome shotgun (WGS) entry which is preliminary data.</text>
</comment>